<gene>
    <name evidence="2" type="primary">LOC117235386</name>
</gene>
<name>A0A6J3KJB0_9HYME</name>
<evidence type="ECO:0000313" key="1">
    <source>
        <dbReference type="Proteomes" id="UP000504631"/>
    </source>
</evidence>
<dbReference type="AlphaFoldDB" id="A0A6J3KJB0"/>
<organism evidence="1 2">
    <name type="scientific">Bombus vosnesenskii</name>
    <dbReference type="NCBI Taxonomy" id="207650"/>
    <lineage>
        <taxon>Eukaryota</taxon>
        <taxon>Metazoa</taxon>
        <taxon>Ecdysozoa</taxon>
        <taxon>Arthropoda</taxon>
        <taxon>Hexapoda</taxon>
        <taxon>Insecta</taxon>
        <taxon>Pterygota</taxon>
        <taxon>Neoptera</taxon>
        <taxon>Endopterygota</taxon>
        <taxon>Hymenoptera</taxon>
        <taxon>Apocrita</taxon>
        <taxon>Aculeata</taxon>
        <taxon>Apoidea</taxon>
        <taxon>Anthophila</taxon>
        <taxon>Apidae</taxon>
        <taxon>Bombus</taxon>
        <taxon>Pyrobombus</taxon>
    </lineage>
</organism>
<dbReference type="KEGG" id="bvk:117235386"/>
<evidence type="ECO:0000313" key="2">
    <source>
        <dbReference type="RefSeq" id="XP_033353247.1"/>
    </source>
</evidence>
<keyword evidence="1" id="KW-1185">Reference proteome</keyword>
<dbReference type="GeneID" id="117235386"/>
<sequence>MTSIMSDNDSTHNISLEKQNEKCLDRLLTPIFRVNSEESLARNRKFLKDLELAKARLRTYAAYTPTDRELQQRATEYRKYLQKYIRNFAP</sequence>
<reference evidence="2" key="1">
    <citation type="submission" date="2025-08" db="UniProtKB">
        <authorList>
            <consortium name="RefSeq"/>
        </authorList>
    </citation>
    <scope>IDENTIFICATION</scope>
    <source>
        <tissue evidence="2">Muscle</tissue>
    </source>
</reference>
<dbReference type="Proteomes" id="UP000504631">
    <property type="component" value="Unplaced"/>
</dbReference>
<proteinExistence type="predicted"/>
<protein>
    <submittedName>
        <fullName evidence="2">Uncharacterized protein LOC117235386</fullName>
    </submittedName>
</protein>
<accession>A0A6J3KJB0</accession>
<dbReference type="RefSeq" id="XP_033353247.1">
    <property type="nucleotide sequence ID" value="XM_033497356.1"/>
</dbReference>